<evidence type="ECO:0000313" key="2">
    <source>
        <dbReference type="Proteomes" id="UP000297910"/>
    </source>
</evidence>
<reference evidence="1 2" key="1">
    <citation type="submission" date="2017-12" db="EMBL/GenBank/DDBJ databases">
        <title>Comparative genomics of Botrytis spp.</title>
        <authorList>
            <person name="Valero-Jimenez C.A."/>
            <person name="Tapia P."/>
            <person name="Veloso J."/>
            <person name="Silva-Moreno E."/>
            <person name="Staats M."/>
            <person name="Valdes J.H."/>
            <person name="Van Kan J.A.L."/>
        </authorList>
    </citation>
    <scope>NUCLEOTIDE SEQUENCE [LARGE SCALE GENOMIC DNA]</scope>
    <source>
        <strain evidence="1 2">Bp0003</strain>
    </source>
</reference>
<evidence type="ECO:0000313" key="1">
    <source>
        <dbReference type="EMBL" id="TGO18475.1"/>
    </source>
</evidence>
<gene>
    <name evidence="1" type="ORF">BPAE_0380g00060</name>
</gene>
<sequence length="164" mass="18892">MTEQLCIDINFAHKVEKFDKFVGGNNTAILFTCLPLKQRLKINESPAYYGETLEFEYFKLNKGLQHKTSRNARVERRCKYARFIADFVAAIDKIELPGYGFFVAPTNMPHKGIKIEVNFQLSQDSIDGIRIPSELNFPNWVNNILNAQMQRTSDIFLKLSPVEV</sequence>
<protein>
    <submittedName>
        <fullName evidence="1">Uncharacterized protein</fullName>
    </submittedName>
</protein>
<dbReference type="Proteomes" id="UP000297910">
    <property type="component" value="Unassembled WGS sequence"/>
</dbReference>
<comment type="caution">
    <text evidence="1">The sequence shown here is derived from an EMBL/GenBank/DDBJ whole genome shotgun (WGS) entry which is preliminary data.</text>
</comment>
<name>A0A4Z1F268_9HELO</name>
<keyword evidence="2" id="KW-1185">Reference proteome</keyword>
<organism evidence="1 2">
    <name type="scientific">Botrytis paeoniae</name>
    <dbReference type="NCBI Taxonomy" id="278948"/>
    <lineage>
        <taxon>Eukaryota</taxon>
        <taxon>Fungi</taxon>
        <taxon>Dikarya</taxon>
        <taxon>Ascomycota</taxon>
        <taxon>Pezizomycotina</taxon>
        <taxon>Leotiomycetes</taxon>
        <taxon>Helotiales</taxon>
        <taxon>Sclerotiniaceae</taxon>
        <taxon>Botrytis</taxon>
    </lineage>
</organism>
<dbReference type="EMBL" id="PQXI01000378">
    <property type="protein sequence ID" value="TGO18475.1"/>
    <property type="molecule type" value="Genomic_DNA"/>
</dbReference>
<accession>A0A4Z1F268</accession>
<proteinExistence type="predicted"/>
<dbReference type="AlphaFoldDB" id="A0A4Z1F268"/>